<dbReference type="Proteomes" id="UP001454036">
    <property type="component" value="Unassembled WGS sequence"/>
</dbReference>
<sequence>MCTKLGIEHRFSLVCYPEYNGQVEMGFEEDKNNKRMRELLDFTDELRDQALYRMQEQKRRMSRFYNRRVKSRQVSTGTYELEELSGKAIDHTWHGVYLKKYYA</sequence>
<proteinExistence type="predicted"/>
<reference evidence="1 2" key="1">
    <citation type="submission" date="2024-01" db="EMBL/GenBank/DDBJ databases">
        <title>The complete chloroplast genome sequence of Lithospermum erythrorhizon: insights into the phylogenetic relationship among Boraginaceae species and the maternal lineages of purple gromwells.</title>
        <authorList>
            <person name="Okada T."/>
            <person name="Watanabe K."/>
        </authorList>
    </citation>
    <scope>NUCLEOTIDE SEQUENCE [LARGE SCALE GENOMIC DNA]</scope>
</reference>
<gene>
    <name evidence="1" type="ORF">LIER_37836</name>
</gene>
<dbReference type="Gene3D" id="3.30.420.10">
    <property type="entry name" value="Ribonuclease H-like superfamily/Ribonuclease H"/>
    <property type="match status" value="1"/>
</dbReference>
<evidence type="ECO:0008006" key="3">
    <source>
        <dbReference type="Google" id="ProtNLM"/>
    </source>
</evidence>
<comment type="caution">
    <text evidence="1">The sequence shown here is derived from an EMBL/GenBank/DDBJ whole genome shotgun (WGS) entry which is preliminary data.</text>
</comment>
<dbReference type="EMBL" id="BAABME010018558">
    <property type="protein sequence ID" value="GAA0154248.1"/>
    <property type="molecule type" value="Genomic_DNA"/>
</dbReference>
<dbReference type="GO" id="GO:0003676">
    <property type="term" value="F:nucleic acid binding"/>
    <property type="evidence" value="ECO:0007669"/>
    <property type="project" value="InterPro"/>
</dbReference>
<protein>
    <recommendedName>
        <fullName evidence="3">Integrase catalytic domain-containing protein</fullName>
    </recommendedName>
</protein>
<organism evidence="1 2">
    <name type="scientific">Lithospermum erythrorhizon</name>
    <name type="common">Purple gromwell</name>
    <name type="synonym">Lithospermum officinale var. erythrorhizon</name>
    <dbReference type="NCBI Taxonomy" id="34254"/>
    <lineage>
        <taxon>Eukaryota</taxon>
        <taxon>Viridiplantae</taxon>
        <taxon>Streptophyta</taxon>
        <taxon>Embryophyta</taxon>
        <taxon>Tracheophyta</taxon>
        <taxon>Spermatophyta</taxon>
        <taxon>Magnoliopsida</taxon>
        <taxon>eudicotyledons</taxon>
        <taxon>Gunneridae</taxon>
        <taxon>Pentapetalae</taxon>
        <taxon>asterids</taxon>
        <taxon>lamiids</taxon>
        <taxon>Boraginales</taxon>
        <taxon>Boraginaceae</taxon>
        <taxon>Boraginoideae</taxon>
        <taxon>Lithospermeae</taxon>
        <taxon>Lithospermum</taxon>
    </lineage>
</organism>
<name>A0AAV3PVI1_LITER</name>
<accession>A0AAV3PVI1</accession>
<keyword evidence="2" id="KW-1185">Reference proteome</keyword>
<evidence type="ECO:0000313" key="1">
    <source>
        <dbReference type="EMBL" id="GAA0154248.1"/>
    </source>
</evidence>
<evidence type="ECO:0000313" key="2">
    <source>
        <dbReference type="Proteomes" id="UP001454036"/>
    </source>
</evidence>
<dbReference type="InterPro" id="IPR036397">
    <property type="entry name" value="RNaseH_sf"/>
</dbReference>
<dbReference type="AlphaFoldDB" id="A0AAV3PVI1"/>